<protein>
    <submittedName>
        <fullName evidence="2">Uncharacterized protein</fullName>
    </submittedName>
</protein>
<keyword evidence="3" id="KW-1185">Reference proteome</keyword>
<dbReference type="Proteomes" id="UP001492380">
    <property type="component" value="Unassembled WGS sequence"/>
</dbReference>
<gene>
    <name evidence="2" type="ORF">HDK90DRAFT_464695</name>
</gene>
<evidence type="ECO:0000256" key="1">
    <source>
        <dbReference type="SAM" id="MobiDB-lite"/>
    </source>
</evidence>
<evidence type="ECO:0000313" key="2">
    <source>
        <dbReference type="EMBL" id="KAK8237845.1"/>
    </source>
</evidence>
<organism evidence="2 3">
    <name type="scientific">Phyllosticta capitalensis</name>
    <dbReference type="NCBI Taxonomy" id="121624"/>
    <lineage>
        <taxon>Eukaryota</taxon>
        <taxon>Fungi</taxon>
        <taxon>Dikarya</taxon>
        <taxon>Ascomycota</taxon>
        <taxon>Pezizomycotina</taxon>
        <taxon>Dothideomycetes</taxon>
        <taxon>Dothideomycetes incertae sedis</taxon>
        <taxon>Botryosphaeriales</taxon>
        <taxon>Phyllostictaceae</taxon>
        <taxon>Phyllosticta</taxon>
    </lineage>
</organism>
<proteinExistence type="predicted"/>
<feature type="region of interest" description="Disordered" evidence="1">
    <location>
        <begin position="482"/>
        <end position="514"/>
    </location>
</feature>
<dbReference type="EMBL" id="JBBWRZ010000004">
    <property type="protein sequence ID" value="KAK8237845.1"/>
    <property type="molecule type" value="Genomic_DNA"/>
</dbReference>
<name>A0ABR1YS83_9PEZI</name>
<evidence type="ECO:0000313" key="3">
    <source>
        <dbReference type="Proteomes" id="UP001492380"/>
    </source>
</evidence>
<feature type="compositionally biased region" description="Polar residues" evidence="1">
    <location>
        <begin position="493"/>
        <end position="510"/>
    </location>
</feature>
<reference evidence="2 3" key="1">
    <citation type="submission" date="2024-04" db="EMBL/GenBank/DDBJ databases">
        <title>Phyllosticta paracitricarpa is synonymous to the EU quarantine fungus P. citricarpa based on phylogenomic analyses.</title>
        <authorList>
            <consortium name="Lawrence Berkeley National Laboratory"/>
            <person name="Van Ingen-Buijs V.A."/>
            <person name="Van Westerhoven A.C."/>
            <person name="Haridas S."/>
            <person name="Skiadas P."/>
            <person name="Martin F."/>
            <person name="Groenewald J.Z."/>
            <person name="Crous P.W."/>
            <person name="Seidl M.F."/>
        </authorList>
    </citation>
    <scope>NUCLEOTIDE SEQUENCE [LARGE SCALE GENOMIC DNA]</scope>
    <source>
        <strain evidence="2 3">CBS 123374</strain>
    </source>
</reference>
<sequence length="749" mass="83754">MSEEHPDPIHALECEVRQAAQKAAKDHALDTRLVSLPILGVTLMFGIELSITSREDVLEYLGHVKDILHDSHLTHTSWIDEEAFELKLLMGAHIWQSTRQDRFAMSIVRSMATTYTLASSTYIQSVHVRLARNPTTRRLSREQHQSLQDMACFLKISLLLNPNTLRLVCEHALEQGFVWGQSDVLLRLPSQVLESAVQNCLQRPMAAGVLESAKSALHDNEALSLLSETFDMSSVNQTAKQNHFVLLHAGGKNWDHYCAVHAPSTFWTTGLPQTCLKQIIIFHDRAIAALRNCIAVFFTRKPSDSELAKLIAHTKSTLLLSQGANLTVTEPCMNTEIWFRPDGIIQHNVIDKLLSPLLRKALKSRKSGVQQPRPASQVTSTRNAHHERFTVVFFVRRSCGDSFYSTSPLRQLCTMIEGLPEFLGQSENSTFLILYELCSSSAHPMPNREIFEFLPAEGATWIITTNPDRLTRRSDEVKPITEHLQTSGGGWLTSEQQSTPHAPKNNATSTRKSKSIETVQHCIDNLNTTAGAAGPDAVTHTERQANSLRVEISKVEKLKQRIAVIKIDEAARIQCHDGSFTNAIPGFIPPRMLFYSGKQGDVQNQMWATEWDLDIAAAVFMPYHPTIPIERNFDDDHGMGSVMLTTFATACREMWTLYLAPRLANQAAGRRVAAGIDPAVYKISTKNATIHRILRNLVQKKFDKPQRLTPGIGAVTVLSTTPLTTAKKRKTRDDYVKAETQVLKQSRAA</sequence>
<comment type="caution">
    <text evidence="2">The sequence shown here is derived from an EMBL/GenBank/DDBJ whole genome shotgun (WGS) entry which is preliminary data.</text>
</comment>
<accession>A0ABR1YS83</accession>